<dbReference type="GeneID" id="80910395"/>
<feature type="region of interest" description="Disordered" evidence="1">
    <location>
        <begin position="110"/>
        <end position="140"/>
    </location>
</feature>
<evidence type="ECO:0000313" key="3">
    <source>
        <dbReference type="Proteomes" id="UP001140513"/>
    </source>
</evidence>
<evidence type="ECO:0000256" key="1">
    <source>
        <dbReference type="SAM" id="MobiDB-lite"/>
    </source>
</evidence>
<dbReference type="RefSeq" id="XP_056069878.1">
    <property type="nucleotide sequence ID" value="XM_056215631.1"/>
</dbReference>
<sequence length="421" mass="46436">MDSSNDFFELNPWHEEAPSGGFPAFPGFPESVPNVASDYEQLDETHAGQTLSSVSDFTNRHQMPTVPWDTFFVAGQEADTTPSQAGASHLNAAPSENLLVAKPAAITSSKKRVSRAASTPAKKQKTAKLDTGRANVKPRMMGKKGLDEGFVPKWDSMKVYGEKTLRYKIGLTKIKKFLTDEGVDVDTEFPTTRMVYNGKETTKGQALVDKARELQQARIDQKLANSHAAARPRNSRRQPLTFGGDVVGAEHLSEIDHDKGHELVEGADKSETWKDNDHNSELDGVCETDDEHVAGEKSERVVVSTTRSALRALKKATLKSGFSSPDLVLDGLDQPLLSLRAQEIVPRLVKWQEKNRVFRFEAGDGALYLGARVLNKEDRGAYEKDLEDLATELVQVAKKDHDDKTATKVGKLAFEEFSVEP</sequence>
<comment type="caution">
    <text evidence="2">The sequence shown here is derived from an EMBL/GenBank/DDBJ whole genome shotgun (WGS) entry which is preliminary data.</text>
</comment>
<name>A0A9W9C9X8_9PLEO</name>
<protein>
    <submittedName>
        <fullName evidence="2">Uncharacterized protein</fullName>
    </submittedName>
</protein>
<organism evidence="2 3">
    <name type="scientific">Didymosphaeria variabile</name>
    <dbReference type="NCBI Taxonomy" id="1932322"/>
    <lineage>
        <taxon>Eukaryota</taxon>
        <taxon>Fungi</taxon>
        <taxon>Dikarya</taxon>
        <taxon>Ascomycota</taxon>
        <taxon>Pezizomycotina</taxon>
        <taxon>Dothideomycetes</taxon>
        <taxon>Pleosporomycetidae</taxon>
        <taxon>Pleosporales</taxon>
        <taxon>Massarineae</taxon>
        <taxon>Didymosphaeriaceae</taxon>
        <taxon>Didymosphaeria</taxon>
    </lineage>
</organism>
<accession>A0A9W9C9X8</accession>
<dbReference type="AlphaFoldDB" id="A0A9W9C9X8"/>
<dbReference type="EMBL" id="JAPEUX010000005">
    <property type="protein sequence ID" value="KAJ4351522.1"/>
    <property type="molecule type" value="Genomic_DNA"/>
</dbReference>
<keyword evidence="3" id="KW-1185">Reference proteome</keyword>
<gene>
    <name evidence="2" type="ORF">N0V89_006865</name>
</gene>
<dbReference type="OrthoDB" id="10496181at2759"/>
<dbReference type="Proteomes" id="UP001140513">
    <property type="component" value="Unassembled WGS sequence"/>
</dbReference>
<feature type="compositionally biased region" description="Low complexity" evidence="1">
    <location>
        <begin position="18"/>
        <end position="29"/>
    </location>
</feature>
<evidence type="ECO:0000313" key="2">
    <source>
        <dbReference type="EMBL" id="KAJ4351522.1"/>
    </source>
</evidence>
<feature type="region of interest" description="Disordered" evidence="1">
    <location>
        <begin position="1"/>
        <end position="29"/>
    </location>
</feature>
<proteinExistence type="predicted"/>
<reference evidence="2" key="1">
    <citation type="submission" date="2022-10" db="EMBL/GenBank/DDBJ databases">
        <title>Tapping the CABI collections for fungal endophytes: first genome assemblies for Collariella, Neodidymelliopsis, Ascochyta clinopodiicola, Didymella pomorum, Didymosphaeria variabile, Neocosmospora piperis and Neocucurbitaria cava.</title>
        <authorList>
            <person name="Hill R."/>
        </authorList>
    </citation>
    <scope>NUCLEOTIDE SEQUENCE</scope>
    <source>
        <strain evidence="2">IMI 356815</strain>
    </source>
</reference>